<sequence>MSLLNSSHEPKLVTADGTLIPDGWRLLADDETVGVDEPNVLGFDRALAELDGLNGKYGVRVNPADDVRKLLPFIDKIALIEVAFPGYRDGRGYSTARILREEGFTGPIRAVGDVLRDQLLYMIRVGFDEFLVKDADPQGAIAHAKSLFDYAYQSAADDLKPVWQLRQEATGA</sequence>
<keyword evidence="2" id="KW-1185">Reference proteome</keyword>
<comment type="caution">
    <text evidence="1">The sequence shown here is derived from an EMBL/GenBank/DDBJ whole genome shotgun (WGS) entry which is preliminary data.</text>
</comment>
<accession>A0ABT5HRP3</accession>
<protein>
    <submittedName>
        <fullName evidence="1">DUF934 domain-containing protein</fullName>
    </submittedName>
</protein>
<gene>
    <name evidence="1" type="ORF">PQU92_05605</name>
</gene>
<evidence type="ECO:0000313" key="2">
    <source>
        <dbReference type="Proteomes" id="UP001214854"/>
    </source>
</evidence>
<dbReference type="Proteomes" id="UP001214854">
    <property type="component" value="Unassembled WGS sequence"/>
</dbReference>
<dbReference type="PIRSF" id="PIRSF030820">
    <property type="entry name" value="UCP030820"/>
    <property type="match status" value="1"/>
</dbReference>
<name>A0ABT5HRP3_9CAUL</name>
<dbReference type="Pfam" id="PF06073">
    <property type="entry name" value="DUF934"/>
    <property type="match status" value="1"/>
</dbReference>
<dbReference type="InterPro" id="IPR008318">
    <property type="entry name" value="UCP030820"/>
</dbReference>
<dbReference type="RefSeq" id="WP_272747224.1">
    <property type="nucleotide sequence ID" value="NZ_JAQQKX010000003.1"/>
</dbReference>
<evidence type="ECO:0000313" key="1">
    <source>
        <dbReference type="EMBL" id="MDC7682742.1"/>
    </source>
</evidence>
<organism evidence="1 2">
    <name type="scientific">Asticcacaulis aquaticus</name>
    <dbReference type="NCBI Taxonomy" id="2984212"/>
    <lineage>
        <taxon>Bacteria</taxon>
        <taxon>Pseudomonadati</taxon>
        <taxon>Pseudomonadota</taxon>
        <taxon>Alphaproteobacteria</taxon>
        <taxon>Caulobacterales</taxon>
        <taxon>Caulobacteraceae</taxon>
        <taxon>Asticcacaulis</taxon>
    </lineage>
</organism>
<proteinExistence type="predicted"/>
<dbReference type="EMBL" id="JAQQKX010000003">
    <property type="protein sequence ID" value="MDC7682742.1"/>
    <property type="molecule type" value="Genomic_DNA"/>
</dbReference>
<reference evidence="1 2" key="1">
    <citation type="submission" date="2023-01" db="EMBL/GenBank/DDBJ databases">
        <title>Novel species of the genus Asticcacaulis isolated from rivers.</title>
        <authorList>
            <person name="Lu H."/>
        </authorList>
    </citation>
    <scope>NUCLEOTIDE SEQUENCE [LARGE SCALE GENOMIC DNA]</scope>
    <source>
        <strain evidence="1 2">BYS171W</strain>
    </source>
</reference>